<accession>A0A1J4K0J2</accession>
<evidence type="ECO:0000256" key="1">
    <source>
        <dbReference type="ARBA" id="ARBA00004123"/>
    </source>
</evidence>
<comment type="subcellular location">
    <subcellularLocation>
        <location evidence="1">Nucleus</location>
    </subcellularLocation>
</comment>
<dbReference type="GO" id="GO:0003682">
    <property type="term" value="F:chromatin binding"/>
    <property type="evidence" value="ECO:0007669"/>
    <property type="project" value="TreeGrafter"/>
</dbReference>
<sequence length="1380" mass="159437">MDIRSSDSESDILAIESEEHKITEIVGIDTSDLRDESNFFVKFHGKSYGACQWVTKKELLLSENGKSLLYSLINEQKTFTHLDFLSSHNLYVPVPCNFSLDYLIPEKVISMKRDLIGTTKFLIKWKSLSLSDATWELDAPRDLVEEYLKNLKKLVPIQYDQELLKNAPREEIEVTDEFLTNYELTEADAPSINRIYHNWQNHRNIVYNDTTQKRFTKAIALLDMILASPNVSGISFIFTRLSEIPFWISTIQKYTTFRTIDLSGTERERQIIKEYCLFSMNENGYVNVHNLVVDIILIPYETLAKEMTFIGKFSAVMTIFDCGSILGDFKSAQYYNCQNIKTDFSLVLSEIPKLSNRIQIYSFLHFVAPLQFKTLTAFDEKFFDQNSGLINRGQIENNPQFLQDVNEYFYNDENLANDDQKEITSTGIIKDIEEIHEENNIRTNQENNNSNTNTGSKLTTLINSTLQKFNLSPVKNNNNSNVLDDSTNPNLPNTLSHIDNSNNNNNVNDDNTLNNSNNLDQRSMLNQNNVFNNNSLNHTNKLNHVNNSDILINNNKLNQKNNTSNSANSEKSLSVPQSGGSMNDIKQNGNIIASDEFVIVCELTELQRELVKVLIFNHQSFIHSKPKELMLLLRKVCCQPYLFREFQNICISDYQKHNEIINFDEETFANIYLASSGKMILLNKLVRSLVSNSQIVLIYTKFPEMIPIFEKVFKSLPSDKICYLTKNYKKGLNYNCVIKFDQSFNHMSSSTLKQRNSDKPVSIYHLISHDSIESELYNSHITNSNLSDDEIIRRSVYFSLFGKTNYRSINGEIESILTENAHLIFGLENSKFIIPNSIEAFPDVNSPSFWQTIFPELQIPHQTNTTNNPINNSTNNPNNNSSNNPTNNPQTKNQTNSILQPRSEVDKDKENMESQLDNELNGEFEYHLDSFVPMIAPPKNNAERQIFVESPLVITDKEANQAIAGLNNHGLLGLRLSLNANFFISLAKCIYCAAYLRLPLQEQVNFRKYVLKHLGDVNYIIDSFPSKQIKDEKWLEHIFKGNESQYFKTWKKIDESYIVSIYLSNERLPPNFVFAPSMEKPIGWTPIEDFILVSGSLFMGKTSFDLIRDDAKLPFSYMTKEVKPSKEWFLERKLLIINELLTLIPPDYEINNKKICNVNTFVERNQTLFNSNVLTRNDQKTLLRVLYLYGIPGNDIIPKIKKISMINYVSDETIGSFLRTVTEKASTYQNIDFYITDLKKYDNKFDISWIPNSCFEAIADNISTIGYVRFQLLWYNKHTVTVQKWAGAPEWWDKSCDKVLYNITGYYGFLFLSEISRFIPTTRIKETDIYQWREIEAKTLTPYCPENAKYIKFLKPLDLRKKRLKSIISEIIKAQKSLSK</sequence>
<dbReference type="GO" id="GO:0003677">
    <property type="term" value="F:DNA binding"/>
    <property type="evidence" value="ECO:0007669"/>
    <property type="project" value="TreeGrafter"/>
</dbReference>
<feature type="region of interest" description="Disordered" evidence="5">
    <location>
        <begin position="556"/>
        <end position="581"/>
    </location>
</feature>
<keyword evidence="2" id="KW-0547">Nucleotide-binding</keyword>
<keyword evidence="3" id="KW-0067">ATP-binding</keyword>
<dbReference type="SUPFAM" id="SSF54160">
    <property type="entry name" value="Chromo domain-like"/>
    <property type="match status" value="1"/>
</dbReference>
<dbReference type="Pfam" id="PF00176">
    <property type="entry name" value="SNF2-rel_dom"/>
    <property type="match status" value="1"/>
</dbReference>
<comment type="caution">
    <text evidence="7">The sequence shown here is derived from an EMBL/GenBank/DDBJ whole genome shotgun (WGS) entry which is preliminary data.</text>
</comment>
<dbReference type="Proteomes" id="UP000179807">
    <property type="component" value="Unassembled WGS sequence"/>
</dbReference>
<evidence type="ECO:0000256" key="3">
    <source>
        <dbReference type="ARBA" id="ARBA00022840"/>
    </source>
</evidence>
<dbReference type="GO" id="GO:0034728">
    <property type="term" value="P:nucleosome organization"/>
    <property type="evidence" value="ECO:0007669"/>
    <property type="project" value="TreeGrafter"/>
</dbReference>
<dbReference type="GO" id="GO:0000785">
    <property type="term" value="C:chromatin"/>
    <property type="evidence" value="ECO:0007669"/>
    <property type="project" value="TreeGrafter"/>
</dbReference>
<proteinExistence type="predicted"/>
<feature type="compositionally biased region" description="Polar residues" evidence="5">
    <location>
        <begin position="567"/>
        <end position="581"/>
    </location>
</feature>
<dbReference type="PANTHER" id="PTHR45623">
    <property type="entry name" value="CHROMODOMAIN-HELICASE-DNA-BINDING PROTEIN 3-RELATED-RELATED"/>
    <property type="match status" value="1"/>
</dbReference>
<dbReference type="InterPro" id="IPR000330">
    <property type="entry name" value="SNF2_N"/>
</dbReference>
<dbReference type="Gene3D" id="3.40.50.300">
    <property type="entry name" value="P-loop containing nucleotide triphosphate hydrolases"/>
    <property type="match status" value="1"/>
</dbReference>
<evidence type="ECO:0000256" key="5">
    <source>
        <dbReference type="SAM" id="MobiDB-lite"/>
    </source>
</evidence>
<dbReference type="InterPro" id="IPR038718">
    <property type="entry name" value="SNF2-like_sf"/>
</dbReference>
<evidence type="ECO:0000313" key="7">
    <source>
        <dbReference type="EMBL" id="OHT04763.1"/>
    </source>
</evidence>
<dbReference type="GO" id="GO:0016887">
    <property type="term" value="F:ATP hydrolysis activity"/>
    <property type="evidence" value="ECO:0007669"/>
    <property type="project" value="TreeGrafter"/>
</dbReference>
<keyword evidence="4" id="KW-0539">Nucleus</keyword>
<dbReference type="GO" id="GO:0005524">
    <property type="term" value="F:ATP binding"/>
    <property type="evidence" value="ECO:0007669"/>
    <property type="project" value="UniProtKB-KW"/>
</dbReference>
<keyword evidence="8" id="KW-1185">Reference proteome</keyword>
<feature type="region of interest" description="Disordered" evidence="5">
    <location>
        <begin position="471"/>
        <end position="520"/>
    </location>
</feature>
<dbReference type="InterPro" id="IPR027417">
    <property type="entry name" value="P-loop_NTPase"/>
</dbReference>
<dbReference type="RefSeq" id="XP_068357899.1">
    <property type="nucleotide sequence ID" value="XM_068492952.1"/>
</dbReference>
<organism evidence="7 8">
    <name type="scientific">Tritrichomonas foetus</name>
    <dbReference type="NCBI Taxonomy" id="1144522"/>
    <lineage>
        <taxon>Eukaryota</taxon>
        <taxon>Metamonada</taxon>
        <taxon>Parabasalia</taxon>
        <taxon>Tritrichomonadida</taxon>
        <taxon>Tritrichomonadidae</taxon>
        <taxon>Tritrichomonas</taxon>
    </lineage>
</organism>
<feature type="compositionally biased region" description="Basic and acidic residues" evidence="5">
    <location>
        <begin position="903"/>
        <end position="912"/>
    </location>
</feature>
<dbReference type="SMART" id="SM00298">
    <property type="entry name" value="CHROMO"/>
    <property type="match status" value="2"/>
</dbReference>
<dbReference type="InterPro" id="IPR000953">
    <property type="entry name" value="Chromo/chromo_shadow_dom"/>
</dbReference>
<feature type="domain" description="Chromo" evidence="6">
    <location>
        <begin position="103"/>
        <end position="136"/>
    </location>
</feature>
<feature type="compositionally biased region" description="Polar residues" evidence="5">
    <location>
        <begin position="489"/>
        <end position="498"/>
    </location>
</feature>
<gene>
    <name evidence="7" type="ORF">TRFO_06206</name>
</gene>
<dbReference type="GO" id="GO:0005634">
    <property type="term" value="C:nucleus"/>
    <property type="evidence" value="ECO:0007669"/>
    <property type="project" value="UniProtKB-SubCell"/>
</dbReference>
<protein>
    <recommendedName>
        <fullName evidence="6">Chromo domain-containing protein</fullName>
    </recommendedName>
</protein>
<evidence type="ECO:0000256" key="4">
    <source>
        <dbReference type="ARBA" id="ARBA00023242"/>
    </source>
</evidence>
<dbReference type="SUPFAM" id="SSF52540">
    <property type="entry name" value="P-loop containing nucleoside triphosphate hydrolases"/>
    <property type="match status" value="1"/>
</dbReference>
<dbReference type="InterPro" id="IPR016197">
    <property type="entry name" value="Chromo-like_dom_sf"/>
</dbReference>
<dbReference type="EMBL" id="MLAK01000782">
    <property type="protein sequence ID" value="OHT04763.1"/>
    <property type="molecule type" value="Genomic_DNA"/>
</dbReference>
<feature type="region of interest" description="Disordered" evidence="5">
    <location>
        <begin position="861"/>
        <end position="913"/>
    </location>
</feature>
<feature type="compositionally biased region" description="Low complexity" evidence="5">
    <location>
        <begin position="862"/>
        <end position="897"/>
    </location>
</feature>
<name>A0A1J4K0J2_9EUKA</name>
<dbReference type="Gene3D" id="3.40.50.10810">
    <property type="entry name" value="Tandem AAA-ATPase domain"/>
    <property type="match status" value="1"/>
</dbReference>
<reference evidence="7" key="1">
    <citation type="submission" date="2016-10" db="EMBL/GenBank/DDBJ databases">
        <authorList>
            <person name="Benchimol M."/>
            <person name="Almeida L.G."/>
            <person name="Vasconcelos A.T."/>
            <person name="Perreira-Neves A."/>
            <person name="Rosa I.A."/>
            <person name="Tasca T."/>
            <person name="Bogo M.R."/>
            <person name="de Souza W."/>
        </authorList>
    </citation>
    <scope>NUCLEOTIDE SEQUENCE [LARGE SCALE GENOMIC DNA]</scope>
    <source>
        <strain evidence="7">K</strain>
    </source>
</reference>
<dbReference type="VEuPathDB" id="TrichDB:TRFO_06206"/>
<dbReference type="GO" id="GO:0042393">
    <property type="term" value="F:histone binding"/>
    <property type="evidence" value="ECO:0007669"/>
    <property type="project" value="TreeGrafter"/>
</dbReference>
<dbReference type="GO" id="GO:0140658">
    <property type="term" value="F:ATP-dependent chromatin remodeler activity"/>
    <property type="evidence" value="ECO:0007669"/>
    <property type="project" value="TreeGrafter"/>
</dbReference>
<dbReference type="Gene3D" id="2.40.50.40">
    <property type="match status" value="1"/>
</dbReference>
<evidence type="ECO:0000313" key="8">
    <source>
        <dbReference type="Proteomes" id="UP000179807"/>
    </source>
</evidence>
<evidence type="ECO:0000259" key="6">
    <source>
        <dbReference type="PROSITE" id="PS50013"/>
    </source>
</evidence>
<feature type="compositionally biased region" description="Low complexity" evidence="5">
    <location>
        <begin position="471"/>
        <end position="488"/>
    </location>
</feature>
<feature type="compositionally biased region" description="Low complexity" evidence="5">
    <location>
        <begin position="499"/>
        <end position="520"/>
    </location>
</feature>
<dbReference type="PROSITE" id="PS50013">
    <property type="entry name" value="CHROMO_2"/>
    <property type="match status" value="1"/>
</dbReference>
<evidence type="ECO:0000256" key="2">
    <source>
        <dbReference type="ARBA" id="ARBA00022741"/>
    </source>
</evidence>
<feature type="compositionally biased region" description="Low complexity" evidence="5">
    <location>
        <begin position="556"/>
        <end position="566"/>
    </location>
</feature>
<dbReference type="GeneID" id="94827656"/>